<organism evidence="1 2">
    <name type="scientific">Cyanomargarita calcarea GSE-NOS-MK-12-04C</name>
    <dbReference type="NCBI Taxonomy" id="2839659"/>
    <lineage>
        <taxon>Bacteria</taxon>
        <taxon>Bacillati</taxon>
        <taxon>Cyanobacteriota</taxon>
        <taxon>Cyanophyceae</taxon>
        <taxon>Nostocales</taxon>
        <taxon>Cyanomargaritaceae</taxon>
        <taxon>Cyanomargarita</taxon>
    </lineage>
</organism>
<evidence type="ECO:0000313" key="1">
    <source>
        <dbReference type="EMBL" id="MBW4671770.1"/>
    </source>
</evidence>
<reference evidence="1" key="1">
    <citation type="submission" date="2021-05" db="EMBL/GenBank/DDBJ databases">
        <authorList>
            <person name="Pietrasiak N."/>
            <person name="Ward R."/>
            <person name="Stajich J.E."/>
            <person name="Kurbessoian T."/>
        </authorList>
    </citation>
    <scope>NUCLEOTIDE SEQUENCE</scope>
    <source>
        <strain evidence="1">GSE-NOS-MK-12-04C</strain>
    </source>
</reference>
<comment type="caution">
    <text evidence="1">The sequence shown here is derived from an EMBL/GenBank/DDBJ whole genome shotgun (WGS) entry which is preliminary data.</text>
</comment>
<gene>
    <name evidence="1" type="ORF">KME60_31190</name>
</gene>
<sequence length="147" mass="17037">MIATSQQVNPLARFVTKEAIALHLKIEVARIKEIRLWPNVILVVAQGLTRFVSYADIPPIIEVEPPQTPDFSRWRKRWNKSETKRSPEFWEEFYRQKFCEAASVAVLQTWGRLVGIIKSVMSQTALESLRTQYAETKNTLQLSLYLS</sequence>
<proteinExistence type="predicted"/>
<dbReference type="Proteomes" id="UP000729701">
    <property type="component" value="Unassembled WGS sequence"/>
</dbReference>
<accession>A0A951QWX5</accession>
<reference evidence="1" key="2">
    <citation type="journal article" date="2022" name="Microbiol. Resour. Announc.">
        <title>Metagenome Sequencing to Explore Phylogenomics of Terrestrial Cyanobacteria.</title>
        <authorList>
            <person name="Ward R.D."/>
            <person name="Stajich J.E."/>
            <person name="Johansen J.R."/>
            <person name="Huntemann M."/>
            <person name="Clum A."/>
            <person name="Foster B."/>
            <person name="Foster B."/>
            <person name="Roux S."/>
            <person name="Palaniappan K."/>
            <person name="Varghese N."/>
            <person name="Mukherjee S."/>
            <person name="Reddy T.B.K."/>
            <person name="Daum C."/>
            <person name="Copeland A."/>
            <person name="Chen I.A."/>
            <person name="Ivanova N.N."/>
            <person name="Kyrpides N.C."/>
            <person name="Shapiro N."/>
            <person name="Eloe-Fadrosh E.A."/>
            <person name="Pietrasiak N."/>
        </authorList>
    </citation>
    <scope>NUCLEOTIDE SEQUENCE</scope>
    <source>
        <strain evidence="1">GSE-NOS-MK-12-04C</strain>
    </source>
</reference>
<name>A0A951QWX5_9CYAN</name>
<protein>
    <submittedName>
        <fullName evidence="1">Uncharacterized protein</fullName>
    </submittedName>
</protein>
<dbReference type="EMBL" id="JAHHGZ010000053">
    <property type="protein sequence ID" value="MBW4671770.1"/>
    <property type="molecule type" value="Genomic_DNA"/>
</dbReference>
<dbReference type="AlphaFoldDB" id="A0A951QWX5"/>
<evidence type="ECO:0000313" key="2">
    <source>
        <dbReference type="Proteomes" id="UP000729701"/>
    </source>
</evidence>